<evidence type="ECO:0000313" key="4">
    <source>
        <dbReference type="Proteomes" id="UP000694428"/>
    </source>
</evidence>
<feature type="region of interest" description="Disordered" evidence="2">
    <location>
        <begin position="219"/>
        <end position="271"/>
    </location>
</feature>
<evidence type="ECO:0000313" key="3">
    <source>
        <dbReference type="Ensembl" id="ENSPSTP00000014190.1"/>
    </source>
</evidence>
<feature type="coiled-coil region" evidence="1">
    <location>
        <begin position="52"/>
        <end position="120"/>
    </location>
</feature>
<feature type="compositionally biased region" description="Low complexity" evidence="2">
    <location>
        <begin position="309"/>
        <end position="326"/>
    </location>
</feature>
<dbReference type="PANTHER" id="PTHR12241">
    <property type="entry name" value="TUBULIN POLYGLUTAMYLASE"/>
    <property type="match status" value="1"/>
</dbReference>
<evidence type="ECO:0000256" key="2">
    <source>
        <dbReference type="SAM" id="MobiDB-lite"/>
    </source>
</evidence>
<keyword evidence="1" id="KW-0175">Coiled coil</keyword>
<feature type="compositionally biased region" description="Low complexity" evidence="2">
    <location>
        <begin position="221"/>
        <end position="236"/>
    </location>
</feature>
<dbReference type="Ensembl" id="ENSPSTT00000014895.1">
    <property type="protein sequence ID" value="ENSPSTP00000014190.1"/>
    <property type="gene ID" value="ENSPSTG00000010032.1"/>
</dbReference>
<keyword evidence="4" id="KW-1185">Reference proteome</keyword>
<evidence type="ECO:0000256" key="1">
    <source>
        <dbReference type="SAM" id="Coils"/>
    </source>
</evidence>
<reference evidence="3" key="1">
    <citation type="submission" date="2025-08" db="UniProtKB">
        <authorList>
            <consortium name="Ensembl"/>
        </authorList>
    </citation>
    <scope>IDENTIFICATION</scope>
</reference>
<dbReference type="AlphaFoldDB" id="A0A8C9FFA6"/>
<dbReference type="GO" id="GO:0070740">
    <property type="term" value="F:tubulin-glutamic acid ligase activity"/>
    <property type="evidence" value="ECO:0007669"/>
    <property type="project" value="TreeGrafter"/>
</dbReference>
<dbReference type="Proteomes" id="UP000694428">
    <property type="component" value="Unplaced"/>
</dbReference>
<organism evidence="3 4">
    <name type="scientific">Pavo cristatus</name>
    <name type="common">Indian peafowl</name>
    <name type="synonym">Blue peafowl</name>
    <dbReference type="NCBI Taxonomy" id="9049"/>
    <lineage>
        <taxon>Eukaryota</taxon>
        <taxon>Metazoa</taxon>
        <taxon>Chordata</taxon>
        <taxon>Craniata</taxon>
        <taxon>Vertebrata</taxon>
        <taxon>Euteleostomi</taxon>
        <taxon>Archelosauria</taxon>
        <taxon>Archosauria</taxon>
        <taxon>Dinosauria</taxon>
        <taxon>Saurischia</taxon>
        <taxon>Theropoda</taxon>
        <taxon>Coelurosauria</taxon>
        <taxon>Aves</taxon>
        <taxon>Neognathae</taxon>
        <taxon>Galloanserae</taxon>
        <taxon>Galliformes</taxon>
        <taxon>Phasianidae</taxon>
        <taxon>Phasianinae</taxon>
        <taxon>Pavo</taxon>
    </lineage>
</organism>
<dbReference type="PANTHER" id="PTHR12241:SF147">
    <property type="entry name" value="TUBULIN POLYGLUTAMYLASE TTLL7"/>
    <property type="match status" value="1"/>
</dbReference>
<proteinExistence type="predicted"/>
<protein>
    <submittedName>
        <fullName evidence="3">Tubulin tyrosine ligase like 7</fullName>
    </submittedName>
</protein>
<dbReference type="GO" id="GO:0015631">
    <property type="term" value="F:tubulin binding"/>
    <property type="evidence" value="ECO:0007669"/>
    <property type="project" value="TreeGrafter"/>
</dbReference>
<dbReference type="GO" id="GO:0000226">
    <property type="term" value="P:microtubule cytoskeleton organization"/>
    <property type="evidence" value="ECO:0007669"/>
    <property type="project" value="TreeGrafter"/>
</dbReference>
<name>A0A8C9FFA6_PAVCR</name>
<accession>A0A8C9FFA6</accession>
<feature type="region of interest" description="Disordered" evidence="2">
    <location>
        <begin position="306"/>
        <end position="329"/>
    </location>
</feature>
<dbReference type="GO" id="GO:0036064">
    <property type="term" value="C:ciliary basal body"/>
    <property type="evidence" value="ECO:0007669"/>
    <property type="project" value="TreeGrafter"/>
</dbReference>
<sequence>WCLRGTSPGSRRLFFSYFFFFQINRAPSFGTDQKIDYDVKKGVLLNALKLLNIRTSDKRRNLAQQKAEAQKRLYGQGSMKRLLPGSSDWEKQRHSLERRKEELKERLAQVRKQISKEEHENRHMGNYRRIYPPDDKSLLEKYESLLATAFQTFLAGRAASLQREMNNPLKRMKEEDILDLLEQCEIDDEKLMGKCTRQRGPKPLCSMPEIAQPLRKFKNYSSDSSCDSGSSMSGSGDETEKEDHNEKKEKKVSYDLEENKPSERSGPIRRSVSCPRSISILSMQSHAAEHRPFSAKAPLQIQRASSVNRSRSLNCSPSSSRSESLLQQKTKEQEVALTKETLLIFNDMRMKFPGKTDEESELIIEEVTVFGSDLRYWLVSLIHMT</sequence>
<feature type="compositionally biased region" description="Basic and acidic residues" evidence="2">
    <location>
        <begin position="241"/>
        <end position="263"/>
    </location>
</feature>
<reference evidence="3" key="2">
    <citation type="submission" date="2025-09" db="UniProtKB">
        <authorList>
            <consortium name="Ensembl"/>
        </authorList>
    </citation>
    <scope>IDENTIFICATION</scope>
</reference>